<dbReference type="PROSITE" id="PS00070">
    <property type="entry name" value="ALDEHYDE_DEHYDR_CYS"/>
    <property type="match status" value="1"/>
</dbReference>
<accession>A0A427BHU2</accession>
<organism evidence="9 10">
    <name type="scientific">Empedobacter falsenii</name>
    <dbReference type="NCBI Taxonomy" id="343874"/>
    <lineage>
        <taxon>Bacteria</taxon>
        <taxon>Pseudomonadati</taxon>
        <taxon>Bacteroidota</taxon>
        <taxon>Flavobacteriia</taxon>
        <taxon>Flavobacteriales</taxon>
        <taxon>Weeksellaceae</taxon>
        <taxon>Empedobacter</taxon>
    </lineage>
</organism>
<dbReference type="FunFam" id="3.40.309.10:FF:000003">
    <property type="entry name" value="Aldehyde dehydrogenase"/>
    <property type="match status" value="1"/>
</dbReference>
<dbReference type="Proteomes" id="UP000267844">
    <property type="component" value="Unassembled WGS sequence"/>
</dbReference>
<dbReference type="Pfam" id="PF00171">
    <property type="entry name" value="Aldedh"/>
    <property type="match status" value="1"/>
</dbReference>
<evidence type="ECO:0000256" key="2">
    <source>
        <dbReference type="ARBA" id="ARBA00023002"/>
    </source>
</evidence>
<dbReference type="InterPro" id="IPR016162">
    <property type="entry name" value="Ald_DH_N"/>
</dbReference>
<keyword evidence="3" id="KW-0520">NAD</keyword>
<dbReference type="Gene3D" id="3.40.605.10">
    <property type="entry name" value="Aldehyde Dehydrogenase, Chain A, domain 1"/>
    <property type="match status" value="1"/>
</dbReference>
<evidence type="ECO:0000313" key="10">
    <source>
        <dbReference type="Proteomes" id="UP000267844"/>
    </source>
</evidence>
<dbReference type="SUPFAM" id="SSF53720">
    <property type="entry name" value="ALDH-like"/>
    <property type="match status" value="1"/>
</dbReference>
<evidence type="ECO:0000256" key="5">
    <source>
        <dbReference type="PIRSR" id="PIRSR036492-1"/>
    </source>
</evidence>
<dbReference type="PIRSF" id="PIRSF036492">
    <property type="entry name" value="ALDH"/>
    <property type="match status" value="1"/>
</dbReference>
<dbReference type="InterPro" id="IPR029510">
    <property type="entry name" value="Ald_DH_CS_GLU"/>
</dbReference>
<dbReference type="InterPro" id="IPR012394">
    <property type="entry name" value="Aldehyde_DH_NAD(P)"/>
</dbReference>
<dbReference type="InterPro" id="IPR016160">
    <property type="entry name" value="Ald_DH_CS_CYS"/>
</dbReference>
<reference evidence="9 10" key="1">
    <citation type="submission" date="2018-10" db="EMBL/GenBank/DDBJ databases">
        <title>Transmission dynamics of multidrug resistant bacteria on intensive care unit surfaces.</title>
        <authorList>
            <person name="D'Souza A.W."/>
            <person name="Potter R.F."/>
            <person name="Wallace M."/>
            <person name="Shupe A."/>
            <person name="Patel S."/>
            <person name="Sun S."/>
            <person name="Gul D."/>
            <person name="Kwon J.H."/>
            <person name="Andleeb S."/>
            <person name="Burnham C.-A.D."/>
            <person name="Dantas G."/>
        </authorList>
    </citation>
    <scope>NUCLEOTIDE SEQUENCE [LARGE SCALE GENOMIC DNA]</scope>
    <source>
        <strain evidence="9 10">WF_348</strain>
    </source>
</reference>
<dbReference type="GO" id="GO:0004029">
    <property type="term" value="F:aldehyde dehydrogenase (NAD+) activity"/>
    <property type="evidence" value="ECO:0007669"/>
    <property type="project" value="TreeGrafter"/>
</dbReference>
<dbReference type="PANTHER" id="PTHR43570:SF20">
    <property type="entry name" value="ALDEHYDE DEHYDROGENASE ALDX-RELATED"/>
    <property type="match status" value="1"/>
</dbReference>
<evidence type="ECO:0000256" key="6">
    <source>
        <dbReference type="PROSITE-ProRule" id="PRU10007"/>
    </source>
</evidence>
<dbReference type="EMBL" id="RHPO01000034">
    <property type="protein sequence ID" value="RRT88811.1"/>
    <property type="molecule type" value="Genomic_DNA"/>
</dbReference>
<dbReference type="InterPro" id="IPR016163">
    <property type="entry name" value="Ald_DH_C"/>
</dbReference>
<proteinExistence type="inferred from homology"/>
<dbReference type="Gene3D" id="3.40.309.10">
    <property type="entry name" value="Aldehyde Dehydrogenase, Chain A, domain 2"/>
    <property type="match status" value="1"/>
</dbReference>
<evidence type="ECO:0000256" key="3">
    <source>
        <dbReference type="ARBA" id="ARBA00023027"/>
    </source>
</evidence>
<sequence length="499" mass="56685">MNQSKIIFHLSLFGIKNTQNSSKLTFKFFHVSDFKTKIDEIYDKQCENKANIRHLTVYQRKESLKNLENSILNHRAEIEKALFLDLRKSKIEADSTEIFPVLAEIRLFRKNLNCWTKTKSVSNNLLFFGSKAQIQPEALGNCLIISPWNYPFQLCSVHLVACISAGNTAILKPSEFCPNVSKVLNKIISEVFEENHVALVEGEIEETTYLLTKKFNHIHFTGSPKVGKIVMQAGAKHLSSVTLELGGKSPLIIDGTIPMQEVVEKAVWGKLINFGQTCIAPDYILIKEEFQEQFINMFIEHIEKVFGKNPAQSKDLARIVNLQNYNRLKNLIENAIENGANCPFGNEYIEAELYIKPTFLTDVPINAKINEEEIFGPIFPIYTFKEINEVIESINQKEKPLALYIFSKDSIFIDKIKNETSSGSVVINETLVQVLHSNLPFGGVNNSGIGASTGYAGFKDFSYMKPILKVNRFLSPSKFLNYPYNSTTQKVIDFLMKYF</sequence>
<dbReference type="GO" id="GO:0006081">
    <property type="term" value="P:aldehyde metabolic process"/>
    <property type="evidence" value="ECO:0007669"/>
    <property type="project" value="InterPro"/>
</dbReference>
<feature type="active site" evidence="5 6">
    <location>
        <position position="244"/>
    </location>
</feature>
<keyword evidence="2 4" id="KW-0560">Oxidoreductase</keyword>
<evidence type="ECO:0000259" key="8">
    <source>
        <dbReference type="Pfam" id="PF00171"/>
    </source>
</evidence>
<protein>
    <recommendedName>
        <fullName evidence="4">Aldehyde dehydrogenase</fullName>
    </recommendedName>
</protein>
<feature type="domain" description="Aldehyde dehydrogenase" evidence="8">
    <location>
        <begin position="36"/>
        <end position="465"/>
    </location>
</feature>
<evidence type="ECO:0000256" key="1">
    <source>
        <dbReference type="ARBA" id="ARBA00009986"/>
    </source>
</evidence>
<evidence type="ECO:0000256" key="4">
    <source>
        <dbReference type="PIRNR" id="PIRNR036492"/>
    </source>
</evidence>
<feature type="active site" evidence="5">
    <location>
        <position position="278"/>
    </location>
</feature>
<dbReference type="PROSITE" id="PS00687">
    <property type="entry name" value="ALDEHYDE_DEHYDR_GLU"/>
    <property type="match status" value="1"/>
</dbReference>
<evidence type="ECO:0000313" key="9">
    <source>
        <dbReference type="EMBL" id="RRT88811.1"/>
    </source>
</evidence>
<comment type="similarity">
    <text evidence="1 4 7">Belongs to the aldehyde dehydrogenase family.</text>
</comment>
<dbReference type="InterPro" id="IPR015590">
    <property type="entry name" value="Aldehyde_DH_dom"/>
</dbReference>
<name>A0A427BHU2_9FLAO</name>
<dbReference type="AlphaFoldDB" id="A0A427BHU2"/>
<dbReference type="PANTHER" id="PTHR43570">
    <property type="entry name" value="ALDEHYDE DEHYDROGENASE"/>
    <property type="match status" value="1"/>
</dbReference>
<comment type="caution">
    <text evidence="9">The sequence shown here is derived from an EMBL/GenBank/DDBJ whole genome shotgun (WGS) entry which is preliminary data.</text>
</comment>
<evidence type="ECO:0000256" key="7">
    <source>
        <dbReference type="RuleBase" id="RU003345"/>
    </source>
</evidence>
<gene>
    <name evidence="9" type="ORF">EGI89_12485</name>
</gene>
<dbReference type="InterPro" id="IPR016161">
    <property type="entry name" value="Ald_DH/histidinol_DH"/>
</dbReference>
<dbReference type="GO" id="GO:0005737">
    <property type="term" value="C:cytoplasm"/>
    <property type="evidence" value="ECO:0007669"/>
    <property type="project" value="TreeGrafter"/>
</dbReference>